<feature type="compositionally biased region" description="Basic and acidic residues" evidence="1">
    <location>
        <begin position="57"/>
        <end position="72"/>
    </location>
</feature>
<dbReference type="RefSeq" id="XP_012188311.1">
    <property type="nucleotide sequence ID" value="XM_012332921.1"/>
</dbReference>
<evidence type="ECO:0000313" key="2">
    <source>
        <dbReference type="EMBL" id="GAC94724.1"/>
    </source>
</evidence>
<dbReference type="Proteomes" id="UP000014071">
    <property type="component" value="Unassembled WGS sequence"/>
</dbReference>
<protein>
    <submittedName>
        <fullName evidence="2">ATP-dependent protease La</fullName>
    </submittedName>
</protein>
<gene>
    <name evidence="2" type="ORF">PHSY_002297</name>
</gene>
<keyword evidence="2" id="KW-0378">Hydrolase</keyword>
<sequence length="153" mass="17875">MTSRLLVTVHSVLAMASEDDYRHPRCQNGENDLTRDDDDLDPLCVFTRRCLRIQRRTTDHDADRRDGRDHRQSYQWKDSSKPSMPRRIALEVNATRKNGKAGRPENDDCCRGEGCACAIERCIPDRAMTFFDPMNDEKRRDGQQQKRIQHAKR</sequence>
<feature type="region of interest" description="Disordered" evidence="1">
    <location>
        <begin position="57"/>
        <end position="86"/>
    </location>
</feature>
<accession>R9P0S3</accession>
<reference evidence="3" key="1">
    <citation type="journal article" date="2013" name="Genome Announc.">
        <title>Draft genome sequence of the basidiomycetous yeast-like fungus Pseudozyma hubeiensis SY62, which produces an abundant amount of the biosurfactant mannosylerythritol lipids.</title>
        <authorList>
            <person name="Konishi M."/>
            <person name="Hatada Y."/>
            <person name="Horiuchi J."/>
        </authorList>
    </citation>
    <scope>NUCLEOTIDE SEQUENCE [LARGE SCALE GENOMIC DNA]</scope>
    <source>
        <strain evidence="3">SY62</strain>
    </source>
</reference>
<dbReference type="GO" id="GO:0006508">
    <property type="term" value="P:proteolysis"/>
    <property type="evidence" value="ECO:0007669"/>
    <property type="project" value="UniProtKB-KW"/>
</dbReference>
<dbReference type="HOGENOM" id="CLU_1714115_0_0_1"/>
<dbReference type="EMBL" id="DF238785">
    <property type="protein sequence ID" value="GAC94724.1"/>
    <property type="molecule type" value="Genomic_DNA"/>
</dbReference>
<evidence type="ECO:0000256" key="1">
    <source>
        <dbReference type="SAM" id="MobiDB-lite"/>
    </source>
</evidence>
<keyword evidence="2" id="KW-0645">Protease</keyword>
<evidence type="ECO:0000313" key="3">
    <source>
        <dbReference type="Proteomes" id="UP000014071"/>
    </source>
</evidence>
<proteinExistence type="predicted"/>
<dbReference type="GeneID" id="24107590"/>
<dbReference type="GO" id="GO:0008233">
    <property type="term" value="F:peptidase activity"/>
    <property type="evidence" value="ECO:0007669"/>
    <property type="project" value="UniProtKB-KW"/>
</dbReference>
<keyword evidence="3" id="KW-1185">Reference proteome</keyword>
<feature type="region of interest" description="Disordered" evidence="1">
    <location>
        <begin position="132"/>
        <end position="153"/>
    </location>
</feature>
<feature type="compositionally biased region" description="Basic and acidic residues" evidence="1">
    <location>
        <begin position="135"/>
        <end position="144"/>
    </location>
</feature>
<name>R9P0S3_PSEHS</name>
<organism evidence="2 3">
    <name type="scientific">Pseudozyma hubeiensis (strain SY62)</name>
    <name type="common">Yeast</name>
    <dbReference type="NCBI Taxonomy" id="1305764"/>
    <lineage>
        <taxon>Eukaryota</taxon>
        <taxon>Fungi</taxon>
        <taxon>Dikarya</taxon>
        <taxon>Basidiomycota</taxon>
        <taxon>Ustilaginomycotina</taxon>
        <taxon>Ustilaginomycetes</taxon>
        <taxon>Ustilaginales</taxon>
        <taxon>Ustilaginaceae</taxon>
        <taxon>Pseudozyma</taxon>
    </lineage>
</organism>
<dbReference type="AlphaFoldDB" id="R9P0S3"/>